<dbReference type="Proteomes" id="UP000249571">
    <property type="component" value="Chromosome 1"/>
</dbReference>
<evidence type="ECO:0000313" key="2">
    <source>
        <dbReference type="Proteomes" id="UP000249571"/>
    </source>
</evidence>
<gene>
    <name evidence="1" type="ORF">NCTC6179_02086</name>
</gene>
<dbReference type="AlphaFoldDB" id="A0A9X8T199"/>
<proteinExistence type="predicted"/>
<accession>A0A9X8T199</accession>
<evidence type="ECO:0000313" key="1">
    <source>
        <dbReference type="EMBL" id="SQF67877.1"/>
    </source>
</evidence>
<organism evidence="1 2">
    <name type="scientific">Streptococcus dysgalactiae subsp. equisimilis</name>
    <name type="common">Streptococcus equisimilis</name>
    <dbReference type="NCBI Taxonomy" id="119602"/>
    <lineage>
        <taxon>Bacteria</taxon>
        <taxon>Bacillati</taxon>
        <taxon>Bacillota</taxon>
        <taxon>Bacilli</taxon>
        <taxon>Lactobacillales</taxon>
        <taxon>Streptococcaceae</taxon>
        <taxon>Streptococcus</taxon>
    </lineage>
</organism>
<sequence>MKINVTSFEMEKAIVNGKIEMPYSNSQRVWVAEIVGTHPVYKLNRQFIDADEDTNGVKTWEIAEGKVYCICPSTKYKEQYFVKLEKGTINELTKKEVEEMFN</sequence>
<reference evidence="1 2" key="1">
    <citation type="submission" date="2018-06" db="EMBL/GenBank/DDBJ databases">
        <authorList>
            <consortium name="Pathogen Informatics"/>
            <person name="Doyle S."/>
        </authorList>
    </citation>
    <scope>NUCLEOTIDE SEQUENCE [LARGE SCALE GENOMIC DNA]</scope>
    <source>
        <strain evidence="1 2">NCTC6179</strain>
    </source>
</reference>
<name>A0A9X8T199_STREQ</name>
<dbReference type="EMBL" id="LS483361">
    <property type="protein sequence ID" value="SQF67877.1"/>
    <property type="molecule type" value="Genomic_DNA"/>
</dbReference>
<dbReference type="RefSeq" id="WP_111717697.1">
    <property type="nucleotide sequence ID" value="NZ_LR134316.1"/>
</dbReference>
<protein>
    <submittedName>
        <fullName evidence="1">Uncharacterized protein</fullName>
    </submittedName>
</protein>